<comment type="caution">
    <text evidence="2">The sequence shown here is derived from an EMBL/GenBank/DDBJ whole genome shotgun (WGS) entry which is preliminary data.</text>
</comment>
<accession>A0A0B2BTU1</accession>
<dbReference type="EMBL" id="JTDN01000002">
    <property type="protein sequence ID" value="KHL24978.1"/>
    <property type="molecule type" value="Genomic_DNA"/>
</dbReference>
<dbReference type="NCBIfam" id="TIGR01764">
    <property type="entry name" value="excise"/>
    <property type="match status" value="1"/>
</dbReference>
<reference evidence="2 3" key="1">
    <citation type="submission" date="2014-11" db="EMBL/GenBank/DDBJ databases">
        <title>Draft genome sequence of Kirrobacter mercurialis.</title>
        <authorList>
            <person name="Coil D.A."/>
            <person name="Eisen J.A."/>
        </authorList>
    </citation>
    <scope>NUCLEOTIDE SEQUENCE [LARGE SCALE GENOMIC DNA]</scope>
    <source>
        <strain evidence="2 3">Coronado</strain>
    </source>
</reference>
<name>A0A0B2BTU1_9SPHN</name>
<organism evidence="2 3">
    <name type="scientific">Croceibacterium mercuriale</name>
    <dbReference type="NCBI Taxonomy" id="1572751"/>
    <lineage>
        <taxon>Bacteria</taxon>
        <taxon>Pseudomonadati</taxon>
        <taxon>Pseudomonadota</taxon>
        <taxon>Alphaproteobacteria</taxon>
        <taxon>Sphingomonadales</taxon>
        <taxon>Erythrobacteraceae</taxon>
        <taxon>Croceibacterium</taxon>
    </lineage>
</organism>
<dbReference type="GO" id="GO:0003677">
    <property type="term" value="F:DNA binding"/>
    <property type="evidence" value="ECO:0007669"/>
    <property type="project" value="InterPro"/>
</dbReference>
<sequence>MLENFDMTIAKSPVHKIGYSIAEACHATSLGRTTIYEALKSGRLRATRVGGRTIIPAESLHALVAGEA</sequence>
<dbReference type="STRING" id="1572751.PK98_14130"/>
<evidence type="ECO:0000313" key="2">
    <source>
        <dbReference type="EMBL" id="KHL24978.1"/>
    </source>
</evidence>
<evidence type="ECO:0000259" key="1">
    <source>
        <dbReference type="Pfam" id="PF12728"/>
    </source>
</evidence>
<dbReference type="InterPro" id="IPR010093">
    <property type="entry name" value="SinI_DNA-bd"/>
</dbReference>
<dbReference type="Proteomes" id="UP000030988">
    <property type="component" value="Unassembled WGS sequence"/>
</dbReference>
<dbReference type="InterPro" id="IPR041657">
    <property type="entry name" value="HTH_17"/>
</dbReference>
<keyword evidence="3" id="KW-1185">Reference proteome</keyword>
<protein>
    <recommendedName>
        <fullName evidence="1">Helix-turn-helix domain-containing protein</fullName>
    </recommendedName>
</protein>
<proteinExistence type="predicted"/>
<gene>
    <name evidence="2" type="ORF">PK98_14130</name>
</gene>
<dbReference type="AlphaFoldDB" id="A0A0B2BTU1"/>
<dbReference type="OrthoDB" id="7226381at2"/>
<feature type="domain" description="Helix-turn-helix" evidence="1">
    <location>
        <begin position="19"/>
        <end position="65"/>
    </location>
</feature>
<dbReference type="Pfam" id="PF12728">
    <property type="entry name" value="HTH_17"/>
    <property type="match status" value="1"/>
</dbReference>
<evidence type="ECO:0000313" key="3">
    <source>
        <dbReference type="Proteomes" id="UP000030988"/>
    </source>
</evidence>